<evidence type="ECO:0008006" key="4">
    <source>
        <dbReference type="Google" id="ProtNLM"/>
    </source>
</evidence>
<reference evidence="2 3" key="1">
    <citation type="submission" date="2020-08" db="EMBL/GenBank/DDBJ databases">
        <title>Genomic Encyclopedia of Type Strains, Phase III (KMG-III): the genomes of soil and plant-associated and newly described type strains.</title>
        <authorList>
            <person name="Whitman W."/>
        </authorList>
    </citation>
    <scope>NUCLEOTIDE SEQUENCE [LARGE SCALE GENOMIC DNA]</scope>
    <source>
        <strain evidence="2 3">CECT 8654</strain>
    </source>
</reference>
<keyword evidence="1" id="KW-0732">Signal</keyword>
<comment type="caution">
    <text evidence="2">The sequence shown here is derived from an EMBL/GenBank/DDBJ whole genome shotgun (WGS) entry which is preliminary data.</text>
</comment>
<protein>
    <recommendedName>
        <fullName evidence="4">Beta-barrel porin 2</fullName>
    </recommendedName>
</protein>
<evidence type="ECO:0000313" key="3">
    <source>
        <dbReference type="Proteomes" id="UP000537130"/>
    </source>
</evidence>
<dbReference type="InterPro" id="IPR032811">
    <property type="entry name" value="Put_conjugal_transfer"/>
</dbReference>
<dbReference type="Pfam" id="PF13729">
    <property type="entry name" value="TraF_2"/>
    <property type="match status" value="1"/>
</dbReference>
<name>A0A7W4W3V6_9GAMM</name>
<dbReference type="Gene3D" id="2.40.160.60">
    <property type="entry name" value="Outer membrane protein transport protein (OMPP1/FadL/TodX)"/>
    <property type="match status" value="1"/>
</dbReference>
<feature type="chain" id="PRO_5030903221" description="Beta-barrel porin 2" evidence="1">
    <location>
        <begin position="24"/>
        <end position="393"/>
    </location>
</feature>
<sequence>MTIPHLKALPALFTALWTGAAMAQTTLDTQLLGLASQTDVSSFLSNPAAVHASSPRYRFVLNSAGGGYFNDQQRLLDDFEDAEEEGERLERLSQERLLFPTDFERQIAIFERMDGKLFTLSGGNISAVSLPVERLDLTLVSSVVSRLATAFRYDPEDANRLRTAPILGIAQRPDLESRIIIQGIAISDIGINLSHNWERFENTRVGITLKYQGVRLLDKAIEIDDYEEITLDEFERNIETEHHINADVGIYKQWTRYWYSSLVVKSLNSKSYTSKAGTEYRQHPGVAVGLAYTGDRSLGSLDWDIVPSQRRYGLLDDEQRVRLSGQYRLNRRWHLSAGVEAIIEGRDSDSLSLGAGYHWENGAAINMALIYADEREFGGSIQVRFPFWKRDDA</sequence>
<organism evidence="2 3">
    <name type="scientific">Litorivivens lipolytica</name>
    <dbReference type="NCBI Taxonomy" id="1524264"/>
    <lineage>
        <taxon>Bacteria</taxon>
        <taxon>Pseudomonadati</taxon>
        <taxon>Pseudomonadota</taxon>
        <taxon>Gammaproteobacteria</taxon>
        <taxon>Litorivivens</taxon>
    </lineage>
</organism>
<dbReference type="AlphaFoldDB" id="A0A7W4W3V6"/>
<keyword evidence="3" id="KW-1185">Reference proteome</keyword>
<evidence type="ECO:0000313" key="2">
    <source>
        <dbReference type="EMBL" id="MBB3046973.1"/>
    </source>
</evidence>
<gene>
    <name evidence="2" type="ORF">FHR99_001209</name>
</gene>
<feature type="signal peptide" evidence="1">
    <location>
        <begin position="1"/>
        <end position="23"/>
    </location>
</feature>
<dbReference type="SUPFAM" id="SSF56935">
    <property type="entry name" value="Porins"/>
    <property type="match status" value="1"/>
</dbReference>
<proteinExistence type="predicted"/>
<evidence type="ECO:0000256" key="1">
    <source>
        <dbReference type="SAM" id="SignalP"/>
    </source>
</evidence>
<dbReference type="RefSeq" id="WP_183409625.1">
    <property type="nucleotide sequence ID" value="NZ_JACHWY010000001.1"/>
</dbReference>
<dbReference type="EMBL" id="JACHWY010000001">
    <property type="protein sequence ID" value="MBB3046973.1"/>
    <property type="molecule type" value="Genomic_DNA"/>
</dbReference>
<accession>A0A7W4W3V6</accession>
<dbReference type="Proteomes" id="UP000537130">
    <property type="component" value="Unassembled WGS sequence"/>
</dbReference>